<feature type="domain" description="DUF7703" evidence="3">
    <location>
        <begin position="234"/>
        <end position="293"/>
    </location>
</feature>
<evidence type="ECO:0000313" key="4">
    <source>
        <dbReference type="EMBL" id="KAL1641098.1"/>
    </source>
</evidence>
<dbReference type="PANTHER" id="PTHR37013">
    <property type="entry name" value="INTEGRAL MEMBRANE PROTEIN (AFU_ORTHOLOGUE AFUA_1G05950)-RELATED"/>
    <property type="match status" value="1"/>
</dbReference>
<comment type="caution">
    <text evidence="4">The sequence shown here is derived from an EMBL/GenBank/DDBJ whole genome shotgun (WGS) entry which is preliminary data.</text>
</comment>
<keyword evidence="2" id="KW-1133">Transmembrane helix</keyword>
<gene>
    <name evidence="4" type="ORF">SLS58_006372</name>
</gene>
<dbReference type="Proteomes" id="UP001521184">
    <property type="component" value="Unassembled WGS sequence"/>
</dbReference>
<evidence type="ECO:0000259" key="3">
    <source>
        <dbReference type="Pfam" id="PF24802"/>
    </source>
</evidence>
<feature type="region of interest" description="Disordered" evidence="1">
    <location>
        <begin position="194"/>
        <end position="219"/>
    </location>
</feature>
<sequence length="418" mass="45737">MANDNSIFYEMSRELPPYGFACVMVAFLSVATFNGIDILIKVHFTFRRRSGLYFWSITLATLGIFLYVLGFIIKYFITADVTRWVGLAFIVVGWVPMVSCQALALYSRLHLVIRDARHLKLRAVLAMIVANAVLFHVPTCVLVFMAETTPARAGAYMAYEKVQVTFFTLQECVISGLYIYEACTKVLKPLPEPPANPPVRAPTTTTTDPSPTTTTSSTLGLDTYTTNLADRNTLRSIRRHLIYVNVVVVVLDVVLLGTQFANLYRVQTTFKPFVYSVKLKLEFAILNRLIAAGGVRMGDMARRETDATIVVAAGGRDEEEPAMRAARDGDKAVEAGRGGGGGVVVAPVERRAEARRASARRHQLDHHVVLGREDSLQMAALRGGSSEEEQRQQPALTPPPPPAADAADDDADAVAAGS</sequence>
<keyword evidence="5" id="KW-1185">Reference proteome</keyword>
<feature type="transmembrane region" description="Helical" evidence="2">
    <location>
        <begin position="241"/>
        <end position="261"/>
    </location>
</feature>
<name>A0ABR3TN95_9PEZI</name>
<feature type="transmembrane region" description="Helical" evidence="2">
    <location>
        <begin position="18"/>
        <end position="40"/>
    </location>
</feature>
<protein>
    <recommendedName>
        <fullName evidence="3">DUF7703 domain-containing protein</fullName>
    </recommendedName>
</protein>
<dbReference type="PANTHER" id="PTHR37013:SF4">
    <property type="entry name" value="INTEGRAL MEMBRANE PROTEIN"/>
    <property type="match status" value="1"/>
</dbReference>
<feature type="domain" description="DUF7703" evidence="3">
    <location>
        <begin position="21"/>
        <end position="190"/>
    </location>
</feature>
<reference evidence="4 5" key="1">
    <citation type="journal article" date="2023" name="Plant Dis.">
        <title>First Report of Diplodia intermedia Causing Canker and Dieback Diseases on Apple Trees in Canada.</title>
        <authorList>
            <person name="Ellouze W."/>
            <person name="Ilyukhin E."/>
            <person name="Sulman M."/>
            <person name="Ali S."/>
        </authorList>
    </citation>
    <scope>NUCLEOTIDE SEQUENCE [LARGE SCALE GENOMIC DNA]</scope>
    <source>
        <strain evidence="4 5">M45-28</strain>
    </source>
</reference>
<feature type="transmembrane region" description="Helical" evidence="2">
    <location>
        <begin position="52"/>
        <end position="77"/>
    </location>
</feature>
<feature type="region of interest" description="Disordered" evidence="1">
    <location>
        <begin position="354"/>
        <end position="418"/>
    </location>
</feature>
<feature type="compositionally biased region" description="Low complexity" evidence="1">
    <location>
        <begin position="201"/>
        <end position="219"/>
    </location>
</feature>
<evidence type="ECO:0000313" key="5">
    <source>
        <dbReference type="Proteomes" id="UP001521184"/>
    </source>
</evidence>
<organism evidence="4 5">
    <name type="scientific">Diplodia intermedia</name>
    <dbReference type="NCBI Taxonomy" id="856260"/>
    <lineage>
        <taxon>Eukaryota</taxon>
        <taxon>Fungi</taxon>
        <taxon>Dikarya</taxon>
        <taxon>Ascomycota</taxon>
        <taxon>Pezizomycotina</taxon>
        <taxon>Dothideomycetes</taxon>
        <taxon>Dothideomycetes incertae sedis</taxon>
        <taxon>Botryosphaeriales</taxon>
        <taxon>Botryosphaeriaceae</taxon>
        <taxon>Diplodia</taxon>
    </lineage>
</organism>
<dbReference type="EMBL" id="JAKEKT020000043">
    <property type="protein sequence ID" value="KAL1641098.1"/>
    <property type="molecule type" value="Genomic_DNA"/>
</dbReference>
<feature type="transmembrane region" description="Helical" evidence="2">
    <location>
        <begin position="119"/>
        <end position="144"/>
    </location>
</feature>
<keyword evidence="2" id="KW-0812">Transmembrane</keyword>
<evidence type="ECO:0000256" key="2">
    <source>
        <dbReference type="SAM" id="Phobius"/>
    </source>
</evidence>
<dbReference type="InterPro" id="IPR056120">
    <property type="entry name" value="DUF7703"/>
</dbReference>
<keyword evidence="2" id="KW-0472">Membrane</keyword>
<proteinExistence type="predicted"/>
<evidence type="ECO:0000256" key="1">
    <source>
        <dbReference type="SAM" id="MobiDB-lite"/>
    </source>
</evidence>
<dbReference type="Pfam" id="PF24802">
    <property type="entry name" value="DUF7703"/>
    <property type="match status" value="2"/>
</dbReference>
<accession>A0ABR3TN95</accession>
<feature type="transmembrane region" description="Helical" evidence="2">
    <location>
        <begin position="83"/>
        <end position="107"/>
    </location>
</feature>
<feature type="compositionally biased region" description="Basic and acidic residues" evidence="1">
    <location>
        <begin position="365"/>
        <end position="375"/>
    </location>
</feature>